<evidence type="ECO:0000256" key="1">
    <source>
        <dbReference type="SAM" id="MobiDB-lite"/>
    </source>
</evidence>
<protein>
    <submittedName>
        <fullName evidence="2">Uncharacterized protein</fullName>
    </submittedName>
</protein>
<gene>
    <name evidence="2" type="ORF">PCOR1329_LOCUS66946</name>
</gene>
<feature type="region of interest" description="Disordered" evidence="1">
    <location>
        <begin position="1"/>
        <end position="23"/>
    </location>
</feature>
<proteinExistence type="predicted"/>
<comment type="caution">
    <text evidence="2">The sequence shown here is derived from an EMBL/GenBank/DDBJ whole genome shotgun (WGS) entry which is preliminary data.</text>
</comment>
<evidence type="ECO:0000313" key="3">
    <source>
        <dbReference type="Proteomes" id="UP001189429"/>
    </source>
</evidence>
<dbReference type="Proteomes" id="UP001189429">
    <property type="component" value="Unassembled WGS sequence"/>
</dbReference>
<keyword evidence="3" id="KW-1185">Reference proteome</keyword>
<organism evidence="2 3">
    <name type="scientific">Prorocentrum cordatum</name>
    <dbReference type="NCBI Taxonomy" id="2364126"/>
    <lineage>
        <taxon>Eukaryota</taxon>
        <taxon>Sar</taxon>
        <taxon>Alveolata</taxon>
        <taxon>Dinophyceae</taxon>
        <taxon>Prorocentrales</taxon>
        <taxon>Prorocentraceae</taxon>
        <taxon>Prorocentrum</taxon>
    </lineage>
</organism>
<sequence length="125" mass="13400">MEVRVKMPARKGKTKGPGASIGRVPYDVLAPEQEFERVQTQLKRRPTLEVKRTILESQLEALKDDPHLQLMQVEPGAGGSPARRVLDDGGADERPADVSALPELSRATRADGSAGPGGVRCTCTA</sequence>
<reference evidence="2" key="1">
    <citation type="submission" date="2023-10" db="EMBL/GenBank/DDBJ databases">
        <authorList>
            <person name="Chen Y."/>
            <person name="Shah S."/>
            <person name="Dougan E. K."/>
            <person name="Thang M."/>
            <person name="Chan C."/>
        </authorList>
    </citation>
    <scope>NUCLEOTIDE SEQUENCE [LARGE SCALE GENOMIC DNA]</scope>
</reference>
<evidence type="ECO:0000313" key="2">
    <source>
        <dbReference type="EMBL" id="CAK0885297.1"/>
    </source>
</evidence>
<feature type="region of interest" description="Disordered" evidence="1">
    <location>
        <begin position="74"/>
        <end position="125"/>
    </location>
</feature>
<dbReference type="EMBL" id="CAUYUJ010018650">
    <property type="protein sequence ID" value="CAK0885297.1"/>
    <property type="molecule type" value="Genomic_DNA"/>
</dbReference>
<accession>A0ABN9WJH0</accession>
<name>A0ABN9WJH0_9DINO</name>
<feature type="compositionally biased region" description="Basic and acidic residues" evidence="1">
    <location>
        <begin position="84"/>
        <end position="96"/>
    </location>
</feature>